<evidence type="ECO:0000256" key="4">
    <source>
        <dbReference type="PROSITE-ProRule" id="PRU00042"/>
    </source>
</evidence>
<dbReference type="Proteomes" id="UP001054252">
    <property type="component" value="Unassembled WGS sequence"/>
</dbReference>
<evidence type="ECO:0000256" key="5">
    <source>
        <dbReference type="SAM" id="MobiDB-lite"/>
    </source>
</evidence>
<dbReference type="EMBL" id="BPVZ01000011">
    <property type="protein sequence ID" value="GKU97295.1"/>
    <property type="molecule type" value="Genomic_DNA"/>
</dbReference>
<evidence type="ECO:0000313" key="8">
    <source>
        <dbReference type="Proteomes" id="UP001054252"/>
    </source>
</evidence>
<dbReference type="PANTHER" id="PTHR46869">
    <property type="entry name" value="C2H2-LIKE ZINC FINGER PROTEIN"/>
    <property type="match status" value="1"/>
</dbReference>
<dbReference type="PROSITE" id="PS00028">
    <property type="entry name" value="ZINC_FINGER_C2H2_1"/>
    <property type="match status" value="5"/>
</dbReference>
<evidence type="ECO:0000256" key="2">
    <source>
        <dbReference type="ARBA" id="ARBA00022771"/>
    </source>
</evidence>
<name>A0AAV5IE14_9ROSI</name>
<proteinExistence type="predicted"/>
<keyword evidence="2 4" id="KW-0863">Zinc-finger</keyword>
<feature type="domain" description="C2H2-type" evidence="6">
    <location>
        <begin position="9"/>
        <end position="36"/>
    </location>
</feature>
<feature type="domain" description="C2H2-type" evidence="6">
    <location>
        <begin position="71"/>
        <end position="98"/>
    </location>
</feature>
<keyword evidence="8" id="KW-1185">Reference proteome</keyword>
<accession>A0AAV5IE14</accession>
<keyword evidence="3" id="KW-0862">Zinc</keyword>
<evidence type="ECO:0000259" key="6">
    <source>
        <dbReference type="PROSITE" id="PS50157"/>
    </source>
</evidence>
<dbReference type="GO" id="GO:0008270">
    <property type="term" value="F:zinc ion binding"/>
    <property type="evidence" value="ECO:0007669"/>
    <property type="project" value="UniProtKB-KW"/>
</dbReference>
<protein>
    <recommendedName>
        <fullName evidence="6">C2H2-type domain-containing protein</fullName>
    </recommendedName>
</protein>
<dbReference type="FunFam" id="3.30.160.60:FF:000446">
    <property type="entry name" value="Zinc finger protein"/>
    <property type="match status" value="1"/>
</dbReference>
<reference evidence="7 8" key="1">
    <citation type="journal article" date="2021" name="Commun. Biol.">
        <title>The genome of Shorea leprosula (Dipterocarpaceae) highlights the ecological relevance of drought in aseasonal tropical rainforests.</title>
        <authorList>
            <person name="Ng K.K.S."/>
            <person name="Kobayashi M.J."/>
            <person name="Fawcett J.A."/>
            <person name="Hatakeyama M."/>
            <person name="Paape T."/>
            <person name="Ng C.H."/>
            <person name="Ang C.C."/>
            <person name="Tnah L.H."/>
            <person name="Lee C.T."/>
            <person name="Nishiyama T."/>
            <person name="Sese J."/>
            <person name="O'Brien M.J."/>
            <person name="Copetti D."/>
            <person name="Mohd Noor M.I."/>
            <person name="Ong R.C."/>
            <person name="Putra M."/>
            <person name="Sireger I.Z."/>
            <person name="Indrioko S."/>
            <person name="Kosugi Y."/>
            <person name="Izuno A."/>
            <person name="Isagi Y."/>
            <person name="Lee S.L."/>
            <person name="Shimizu K.K."/>
        </authorList>
    </citation>
    <scope>NUCLEOTIDE SEQUENCE [LARGE SCALE GENOMIC DNA]</scope>
    <source>
        <strain evidence="7">214</strain>
    </source>
</reference>
<feature type="compositionally biased region" description="Gly residues" evidence="5">
    <location>
        <begin position="42"/>
        <end position="53"/>
    </location>
</feature>
<evidence type="ECO:0000256" key="1">
    <source>
        <dbReference type="ARBA" id="ARBA00022723"/>
    </source>
</evidence>
<dbReference type="SMART" id="SM00355">
    <property type="entry name" value="ZnF_C2H2"/>
    <property type="match status" value="5"/>
</dbReference>
<feature type="domain" description="C2H2-type" evidence="6">
    <location>
        <begin position="101"/>
        <end position="124"/>
    </location>
</feature>
<comment type="caution">
    <text evidence="7">The sequence shown here is derived from an EMBL/GenBank/DDBJ whole genome shotgun (WGS) entry which is preliminary data.</text>
</comment>
<evidence type="ECO:0000256" key="3">
    <source>
        <dbReference type="ARBA" id="ARBA00022833"/>
    </source>
</evidence>
<dbReference type="InterPro" id="IPR013087">
    <property type="entry name" value="Znf_C2H2_type"/>
</dbReference>
<dbReference type="PROSITE" id="PS50157">
    <property type="entry name" value="ZINC_FINGER_C2H2_2"/>
    <property type="match status" value="5"/>
</dbReference>
<sequence length="490" mass="54680">MEQDQEEKYVCKLCNKSFLSGRILGGHMRGHMVVKSSEEGGVKQGKGNVGVQGYGLRENPKKSWKSSKPEFECKDCGKEFESPKALFGHMRHHSGKEKEGADCKECGKEFRNLRALRTHMRSHSVKVVGVSQESGSACSSQNLVFESLRVKRKRSRTIRYRITPNSSSVSGLNESSSVNQTEEEEAEEMALCLMMLSRGVVGNFDGFNFVGKSEIKSLHQNEQILENDSGNSPPAGDYDDESFMIKKPRVEKSNSGVSVSTGVFFKKKMNEFVEFDGKVVDTEVQEEESPNETFEFRSVEVKSIQAFGPIKPSSCKYYNSDGFNDAQEDNLYSCKTCNKIFHSYRALGGHQTIHRSNKSSTESKTGDSEEKIQAFNSNSTEIGASSKLVKLESIEDSVQHAIGGSRDSKLHQCPLCFKVFASGQALGGHKRAHMREKQHEIKQGFSDNSGELDLNVPVMFDEEADTDVRFRSCWVENDCKHEPMVGLVAN</sequence>
<keyword evidence="1" id="KW-0479">Metal-binding</keyword>
<dbReference type="Gene3D" id="3.30.160.60">
    <property type="entry name" value="Classic Zinc Finger"/>
    <property type="match status" value="2"/>
</dbReference>
<evidence type="ECO:0000313" key="7">
    <source>
        <dbReference type="EMBL" id="GKU97295.1"/>
    </source>
</evidence>
<feature type="domain" description="C2H2-type" evidence="6">
    <location>
        <begin position="332"/>
        <end position="359"/>
    </location>
</feature>
<dbReference type="AlphaFoldDB" id="A0AAV5IE14"/>
<dbReference type="PANTHER" id="PTHR46869:SF9">
    <property type="entry name" value="C2H2-TYPE DOMAIN-CONTAINING PROTEIN"/>
    <property type="match status" value="1"/>
</dbReference>
<dbReference type="Pfam" id="PF13912">
    <property type="entry name" value="zf-C2H2_6"/>
    <property type="match status" value="5"/>
</dbReference>
<organism evidence="7 8">
    <name type="scientific">Rubroshorea leprosula</name>
    <dbReference type="NCBI Taxonomy" id="152421"/>
    <lineage>
        <taxon>Eukaryota</taxon>
        <taxon>Viridiplantae</taxon>
        <taxon>Streptophyta</taxon>
        <taxon>Embryophyta</taxon>
        <taxon>Tracheophyta</taxon>
        <taxon>Spermatophyta</taxon>
        <taxon>Magnoliopsida</taxon>
        <taxon>eudicotyledons</taxon>
        <taxon>Gunneridae</taxon>
        <taxon>Pentapetalae</taxon>
        <taxon>rosids</taxon>
        <taxon>malvids</taxon>
        <taxon>Malvales</taxon>
        <taxon>Dipterocarpaceae</taxon>
        <taxon>Rubroshorea</taxon>
    </lineage>
</organism>
<dbReference type="SUPFAM" id="SSF57667">
    <property type="entry name" value="beta-beta-alpha zinc fingers"/>
    <property type="match status" value="4"/>
</dbReference>
<feature type="domain" description="C2H2-type" evidence="6">
    <location>
        <begin position="411"/>
        <end position="438"/>
    </location>
</feature>
<feature type="region of interest" description="Disordered" evidence="5">
    <location>
        <begin position="38"/>
        <end position="62"/>
    </location>
</feature>
<dbReference type="InterPro" id="IPR036236">
    <property type="entry name" value="Znf_C2H2_sf"/>
</dbReference>
<gene>
    <name evidence="7" type="ORF">SLEP1_g10460</name>
</gene>